<evidence type="ECO:0000256" key="1">
    <source>
        <dbReference type="ARBA" id="ARBA00001974"/>
    </source>
</evidence>
<dbReference type="EMBL" id="LQYE01000002">
    <property type="protein sequence ID" value="OAT69835.1"/>
    <property type="molecule type" value="Genomic_DNA"/>
</dbReference>
<dbReference type="Gene3D" id="3.30.465.10">
    <property type="match status" value="1"/>
</dbReference>
<dbReference type="InterPro" id="IPR016171">
    <property type="entry name" value="Vanillyl_alc_oxidase_C-sub2"/>
</dbReference>
<gene>
    <name evidence="6" type="ORF">AWB85_19090</name>
</gene>
<dbReference type="PROSITE" id="PS51387">
    <property type="entry name" value="FAD_PCMH"/>
    <property type="match status" value="1"/>
</dbReference>
<feature type="domain" description="FAD-binding PCMH-type" evidence="5">
    <location>
        <begin position="39"/>
        <end position="217"/>
    </location>
</feature>
<accession>A0A179VFR2</accession>
<reference evidence="6 7" key="1">
    <citation type="submission" date="2016-01" db="EMBL/GenBank/DDBJ databases">
        <title>Mycobacterium immunogenum strain CD11_6 genome sequencing and assembly.</title>
        <authorList>
            <person name="Kaur G."/>
            <person name="Nair G.R."/>
            <person name="Mayilraj S."/>
        </authorList>
    </citation>
    <scope>NUCLEOTIDE SEQUENCE [LARGE SCALE GENOMIC DNA]</scope>
    <source>
        <strain evidence="6 7">CD11-6</strain>
    </source>
</reference>
<name>A0A179VFR2_9MYCO</name>
<protein>
    <recommendedName>
        <fullName evidence="5">FAD-binding PCMH-type domain-containing protein</fullName>
    </recommendedName>
</protein>
<evidence type="ECO:0000313" key="7">
    <source>
        <dbReference type="Proteomes" id="UP000186919"/>
    </source>
</evidence>
<evidence type="ECO:0000256" key="2">
    <source>
        <dbReference type="ARBA" id="ARBA00022630"/>
    </source>
</evidence>
<dbReference type="Gene3D" id="3.30.70.2740">
    <property type="match status" value="1"/>
</dbReference>
<keyword evidence="4" id="KW-0560">Oxidoreductase</keyword>
<dbReference type="SUPFAM" id="SSF55103">
    <property type="entry name" value="FAD-linked oxidases, C-terminal domain"/>
    <property type="match status" value="1"/>
</dbReference>
<dbReference type="InterPro" id="IPR016169">
    <property type="entry name" value="FAD-bd_PCMH_sub2"/>
</dbReference>
<dbReference type="GO" id="GO:0071949">
    <property type="term" value="F:FAD binding"/>
    <property type="evidence" value="ECO:0007669"/>
    <property type="project" value="InterPro"/>
</dbReference>
<keyword evidence="3" id="KW-0274">FAD</keyword>
<comment type="cofactor">
    <cofactor evidence="1">
        <name>FAD</name>
        <dbReference type="ChEBI" id="CHEBI:57692"/>
    </cofactor>
</comment>
<dbReference type="FunFam" id="1.10.45.10:FF:000001">
    <property type="entry name" value="D-lactate dehydrogenase mitochondrial"/>
    <property type="match status" value="1"/>
</dbReference>
<evidence type="ECO:0000259" key="5">
    <source>
        <dbReference type="PROSITE" id="PS51387"/>
    </source>
</evidence>
<dbReference type="InterPro" id="IPR051914">
    <property type="entry name" value="FAD-linked_OxidoTrans_Type4"/>
</dbReference>
<dbReference type="AlphaFoldDB" id="A0A179VFR2"/>
<dbReference type="SUPFAM" id="SSF56176">
    <property type="entry name" value="FAD-binding/transporter-associated domain-like"/>
    <property type="match status" value="1"/>
</dbReference>
<proteinExistence type="predicted"/>
<dbReference type="Pfam" id="PF02913">
    <property type="entry name" value="FAD-oxidase_C"/>
    <property type="match status" value="1"/>
</dbReference>
<dbReference type="InterPro" id="IPR036318">
    <property type="entry name" value="FAD-bd_PCMH-like_sf"/>
</dbReference>
<evidence type="ECO:0000256" key="3">
    <source>
        <dbReference type="ARBA" id="ARBA00022827"/>
    </source>
</evidence>
<evidence type="ECO:0000256" key="4">
    <source>
        <dbReference type="ARBA" id="ARBA00023002"/>
    </source>
</evidence>
<comment type="caution">
    <text evidence="6">The sequence shown here is derived from an EMBL/GenBank/DDBJ whole genome shotgun (WGS) entry which is preliminary data.</text>
</comment>
<dbReference type="Proteomes" id="UP000186919">
    <property type="component" value="Unassembled WGS sequence"/>
</dbReference>
<sequence length="470" mass="50101">MKQIIDSLRTLSAELISGTVILDETIIDSYRRDQSIGYIPGRPYAVMRPTSAAEVQRIMRWASMQGVSVTPRGAGSGLAAAAEPADGSIVISSELLTSIEILPELQMAAVEPGALNGDIKKEAKKFGLWYPPDPASYEFCSIGGNVATNAGGLCCVKYGVTRSYVLGMEVVLANGSLVRLGGPRLKDAAGYQLKELFIGSEGTLGFISKVLLRLVPHMETTGTIVAVFRELDAAAQAVVGVKSSYTPSMLELMDVGAINAVEDATLMGLDRSAAAMLVIQTDDEHAKDLLAGISKTLEKYSPTEMYSTMDSKEGETFIQVRRLAFQSIEKYMGAGYEADIAVPVPRLPAFLGAINEIARKLDVRTATVAHAGDGNLHIAIIPPEEPTTIATRNSQLVYDAVFDHAIACGGTITGEHGVGRLKSAWLSKMLAPEVLELQKQVKQVFDPSNLLNPGVIFEPAEGISQGDGLA</sequence>
<dbReference type="Pfam" id="PF01565">
    <property type="entry name" value="FAD_binding_4"/>
    <property type="match status" value="1"/>
</dbReference>
<keyword evidence="2" id="KW-0285">Flavoprotein</keyword>
<dbReference type="GO" id="GO:0016491">
    <property type="term" value="F:oxidoreductase activity"/>
    <property type="evidence" value="ECO:0007669"/>
    <property type="project" value="UniProtKB-KW"/>
</dbReference>
<dbReference type="InterPro" id="IPR006094">
    <property type="entry name" value="Oxid_FAD_bind_N"/>
</dbReference>
<dbReference type="PANTHER" id="PTHR42934">
    <property type="entry name" value="GLYCOLATE OXIDASE SUBUNIT GLCD"/>
    <property type="match status" value="1"/>
</dbReference>
<evidence type="ECO:0000313" key="6">
    <source>
        <dbReference type="EMBL" id="OAT69835.1"/>
    </source>
</evidence>
<dbReference type="InterPro" id="IPR016166">
    <property type="entry name" value="FAD-bd_PCMH"/>
</dbReference>
<dbReference type="InterPro" id="IPR004113">
    <property type="entry name" value="FAD-bd_oxidored_4_C"/>
</dbReference>
<dbReference type="InterPro" id="IPR016164">
    <property type="entry name" value="FAD-linked_Oxase-like_C"/>
</dbReference>
<dbReference type="PANTHER" id="PTHR42934:SF2">
    <property type="entry name" value="GLYCOLATE OXIDASE SUBUNIT GLCD"/>
    <property type="match status" value="1"/>
</dbReference>
<dbReference type="Gene3D" id="1.10.45.10">
    <property type="entry name" value="Vanillyl-alcohol Oxidase, Chain A, domain 4"/>
    <property type="match status" value="1"/>
</dbReference>
<organism evidence="6 7">
    <name type="scientific">Mycobacteroides immunogenum</name>
    <dbReference type="NCBI Taxonomy" id="83262"/>
    <lineage>
        <taxon>Bacteria</taxon>
        <taxon>Bacillati</taxon>
        <taxon>Actinomycetota</taxon>
        <taxon>Actinomycetes</taxon>
        <taxon>Mycobacteriales</taxon>
        <taxon>Mycobacteriaceae</taxon>
        <taxon>Mycobacteroides</taxon>
    </lineage>
</organism>